<dbReference type="CDD" id="cd02947">
    <property type="entry name" value="TRX_family"/>
    <property type="match status" value="1"/>
</dbReference>
<dbReference type="SUPFAM" id="SSF51735">
    <property type="entry name" value="NAD(P)-binding Rossmann-fold domains"/>
    <property type="match status" value="1"/>
</dbReference>
<proteinExistence type="predicted"/>
<feature type="region of interest" description="Disordered" evidence="1">
    <location>
        <begin position="103"/>
        <end position="158"/>
    </location>
</feature>
<dbReference type="EMBL" id="CDMZ01001302">
    <property type="protein sequence ID" value="CEM30446.1"/>
    <property type="molecule type" value="Genomic_DNA"/>
</dbReference>
<feature type="region of interest" description="Disordered" evidence="1">
    <location>
        <begin position="553"/>
        <end position="572"/>
    </location>
</feature>
<evidence type="ECO:0000259" key="4">
    <source>
        <dbReference type="Pfam" id="PF00085"/>
    </source>
</evidence>
<reference evidence="5" key="1">
    <citation type="submission" date="2014-11" db="EMBL/GenBank/DDBJ databases">
        <authorList>
            <person name="Otto D Thomas"/>
            <person name="Naeem Raeece"/>
        </authorList>
    </citation>
    <scope>NUCLEOTIDE SEQUENCE</scope>
</reference>
<evidence type="ECO:0000256" key="3">
    <source>
        <dbReference type="SAM" id="SignalP"/>
    </source>
</evidence>
<evidence type="ECO:0000256" key="2">
    <source>
        <dbReference type="SAM" id="Phobius"/>
    </source>
</evidence>
<evidence type="ECO:0000256" key="1">
    <source>
        <dbReference type="SAM" id="MobiDB-lite"/>
    </source>
</evidence>
<dbReference type="AlphaFoldDB" id="A0A0G4GKD3"/>
<sequence>MRPQKLLFCICLTLASFCIGRALCSSSRLCRLRRLVAWQAVGDGAVPSRRVRVRRVSVSGAPLGTEKLLAAAGILDSSPGNVRKGSAEEGHVIRLAIGTAAESVSPSKGGGDASAGSDLKGPESVSEITEGTRLVSVKDGGSSESDFDTRHSFPVSDKLGESPLLPELSAISLSVMAALSRLVPFQGKGEAQAYRATSDSLKGKVVVVLGAGLAAAVALTLARAMGARVAVCTSRQMGEAERDAFTRLGGAVLVEDASEGRSFVEVAIEALEGETGTIDSLRGSGGEKCFVLDTVGCEDELQRNLLADRWGEAERGSSECLFRYASVAPAALLSLLDEGLFAPRTLSFLGNALPFLSQSAAAASDGKKKAELSVTGCLALGFALSALSSQSEFVLGRKGKGWEDYWEALNWPREPESLKRCGFRDGGEESEDEEAPEWEGMESVSSSEGGVSRVLSDSFARLPSVACVDDVAREVGRSGCSSAVVMVRADWCKACEKREEDFANLCERLAYRDGRVCLCQVDFEATKGWCKSLGVRALPHFVVFRKPKNGNENAGSFTEAEEGRGVPSQSDTGASVSLEILDSFSTFSKAVLDDRVRTLLAS</sequence>
<keyword evidence="2" id="KW-0812">Transmembrane</keyword>
<keyword evidence="2" id="KW-0472">Membrane</keyword>
<protein>
    <recommendedName>
        <fullName evidence="4">Thioredoxin domain-containing protein</fullName>
    </recommendedName>
</protein>
<keyword evidence="2" id="KW-1133">Transmembrane helix</keyword>
<dbReference type="Gene3D" id="3.40.30.10">
    <property type="entry name" value="Glutaredoxin"/>
    <property type="match status" value="1"/>
</dbReference>
<feature type="region of interest" description="Disordered" evidence="1">
    <location>
        <begin position="423"/>
        <end position="449"/>
    </location>
</feature>
<feature type="chain" id="PRO_5005190810" description="Thioredoxin domain-containing protein" evidence="3">
    <location>
        <begin position="25"/>
        <end position="602"/>
    </location>
</feature>
<feature type="domain" description="Thioredoxin" evidence="4">
    <location>
        <begin position="483"/>
        <end position="557"/>
    </location>
</feature>
<dbReference type="InterPro" id="IPR013766">
    <property type="entry name" value="Thioredoxin_domain"/>
</dbReference>
<name>A0A0G4GKD3_9ALVE</name>
<dbReference type="VEuPathDB" id="CryptoDB:Cvel_22303"/>
<keyword evidence="3" id="KW-0732">Signal</keyword>
<feature type="transmembrane region" description="Helical" evidence="2">
    <location>
        <begin position="205"/>
        <end position="226"/>
    </location>
</feature>
<accession>A0A0G4GKD3</accession>
<gene>
    <name evidence="5" type="ORF">Cvel_22303</name>
</gene>
<dbReference type="SUPFAM" id="SSF52833">
    <property type="entry name" value="Thioredoxin-like"/>
    <property type="match status" value="1"/>
</dbReference>
<evidence type="ECO:0000313" key="5">
    <source>
        <dbReference type="EMBL" id="CEM30446.1"/>
    </source>
</evidence>
<dbReference type="InterPro" id="IPR036249">
    <property type="entry name" value="Thioredoxin-like_sf"/>
</dbReference>
<feature type="compositionally biased region" description="Acidic residues" evidence="1">
    <location>
        <begin position="428"/>
        <end position="440"/>
    </location>
</feature>
<dbReference type="Gene3D" id="3.40.50.720">
    <property type="entry name" value="NAD(P)-binding Rossmann-like Domain"/>
    <property type="match status" value="1"/>
</dbReference>
<organism evidence="5">
    <name type="scientific">Chromera velia CCMP2878</name>
    <dbReference type="NCBI Taxonomy" id="1169474"/>
    <lineage>
        <taxon>Eukaryota</taxon>
        <taxon>Sar</taxon>
        <taxon>Alveolata</taxon>
        <taxon>Colpodellida</taxon>
        <taxon>Chromeraceae</taxon>
        <taxon>Chromera</taxon>
    </lineage>
</organism>
<feature type="signal peptide" evidence="3">
    <location>
        <begin position="1"/>
        <end position="24"/>
    </location>
</feature>
<dbReference type="InterPro" id="IPR036291">
    <property type="entry name" value="NAD(P)-bd_dom_sf"/>
</dbReference>
<dbReference type="Pfam" id="PF00085">
    <property type="entry name" value="Thioredoxin"/>
    <property type="match status" value="1"/>
</dbReference>